<protein>
    <submittedName>
        <fullName evidence="1">Uncharacterized protein</fullName>
    </submittedName>
</protein>
<evidence type="ECO:0000313" key="2">
    <source>
        <dbReference type="Proteomes" id="UP000721415"/>
    </source>
</evidence>
<comment type="caution">
    <text evidence="1">The sequence shown here is derived from an EMBL/GenBank/DDBJ whole genome shotgun (WGS) entry which is preliminary data.</text>
</comment>
<name>A0ABS0LR72_9LACT</name>
<organism evidence="1 2">
    <name type="scientific">Facklamia lactis</name>
    <dbReference type="NCBI Taxonomy" id="2749967"/>
    <lineage>
        <taxon>Bacteria</taxon>
        <taxon>Bacillati</taxon>
        <taxon>Bacillota</taxon>
        <taxon>Bacilli</taxon>
        <taxon>Lactobacillales</taxon>
        <taxon>Aerococcaceae</taxon>
        <taxon>Facklamia</taxon>
    </lineage>
</organism>
<accession>A0ABS0LR72</accession>
<dbReference type="EMBL" id="JACBXQ010000003">
    <property type="protein sequence ID" value="MBG9986499.1"/>
    <property type="molecule type" value="Genomic_DNA"/>
</dbReference>
<dbReference type="Proteomes" id="UP000721415">
    <property type="component" value="Unassembled WGS sequence"/>
</dbReference>
<gene>
    <name evidence="1" type="ORF">HZY91_06270</name>
</gene>
<keyword evidence="2" id="KW-1185">Reference proteome</keyword>
<reference evidence="1 2" key="1">
    <citation type="submission" date="2020-07" db="EMBL/GenBank/DDBJ databases">
        <title>Facklamia lactis sp. nov., isolated from raw milk.</title>
        <authorList>
            <person name="Doll E.V."/>
            <person name="Huptas C."/>
            <person name="Staib L."/>
            <person name="Wenning M."/>
            <person name="Scherer S."/>
        </authorList>
    </citation>
    <scope>NUCLEOTIDE SEQUENCE [LARGE SCALE GENOMIC DNA]</scope>
    <source>
        <strain evidence="1 2">DSM 111018</strain>
    </source>
</reference>
<sequence length="61" mass="7198">MQEQYKEHMIKWQAAAKDYPTKAILTIAHDLFLQQAEVLMMSQSKLDGKAWSRENWDEDSI</sequence>
<evidence type="ECO:0000313" key="1">
    <source>
        <dbReference type="EMBL" id="MBG9986499.1"/>
    </source>
</evidence>
<dbReference type="RefSeq" id="WP_197115414.1">
    <property type="nucleotide sequence ID" value="NZ_JACBXQ010000003.1"/>
</dbReference>
<proteinExistence type="predicted"/>